<protein>
    <submittedName>
        <fullName evidence="1">Uncharacterized protein</fullName>
    </submittedName>
</protein>
<gene>
    <name evidence="1" type="ORF">F511_43087</name>
</gene>
<keyword evidence="2" id="KW-1185">Reference proteome</keyword>
<evidence type="ECO:0000313" key="2">
    <source>
        <dbReference type="Proteomes" id="UP000250235"/>
    </source>
</evidence>
<accession>A0A2Z7AYB9</accession>
<dbReference type="EMBL" id="KV010927">
    <property type="protein sequence ID" value="KZV26845.1"/>
    <property type="molecule type" value="Genomic_DNA"/>
</dbReference>
<dbReference type="Proteomes" id="UP000250235">
    <property type="component" value="Unassembled WGS sequence"/>
</dbReference>
<dbReference type="AlphaFoldDB" id="A0A2Z7AYB9"/>
<organism evidence="1 2">
    <name type="scientific">Dorcoceras hygrometricum</name>
    <dbReference type="NCBI Taxonomy" id="472368"/>
    <lineage>
        <taxon>Eukaryota</taxon>
        <taxon>Viridiplantae</taxon>
        <taxon>Streptophyta</taxon>
        <taxon>Embryophyta</taxon>
        <taxon>Tracheophyta</taxon>
        <taxon>Spermatophyta</taxon>
        <taxon>Magnoliopsida</taxon>
        <taxon>eudicotyledons</taxon>
        <taxon>Gunneridae</taxon>
        <taxon>Pentapetalae</taxon>
        <taxon>asterids</taxon>
        <taxon>lamiids</taxon>
        <taxon>Lamiales</taxon>
        <taxon>Gesneriaceae</taxon>
        <taxon>Didymocarpoideae</taxon>
        <taxon>Trichosporeae</taxon>
        <taxon>Loxocarpinae</taxon>
        <taxon>Dorcoceras</taxon>
    </lineage>
</organism>
<reference evidence="1 2" key="1">
    <citation type="journal article" date="2015" name="Proc. Natl. Acad. Sci. U.S.A.">
        <title>The resurrection genome of Boea hygrometrica: A blueprint for survival of dehydration.</title>
        <authorList>
            <person name="Xiao L."/>
            <person name="Yang G."/>
            <person name="Zhang L."/>
            <person name="Yang X."/>
            <person name="Zhao S."/>
            <person name="Ji Z."/>
            <person name="Zhou Q."/>
            <person name="Hu M."/>
            <person name="Wang Y."/>
            <person name="Chen M."/>
            <person name="Xu Y."/>
            <person name="Jin H."/>
            <person name="Xiao X."/>
            <person name="Hu G."/>
            <person name="Bao F."/>
            <person name="Hu Y."/>
            <person name="Wan P."/>
            <person name="Li L."/>
            <person name="Deng X."/>
            <person name="Kuang T."/>
            <person name="Xiang C."/>
            <person name="Zhu J.K."/>
            <person name="Oliver M.J."/>
            <person name="He Y."/>
        </authorList>
    </citation>
    <scope>NUCLEOTIDE SEQUENCE [LARGE SCALE GENOMIC DNA]</scope>
    <source>
        <strain evidence="2">cv. XS01</strain>
    </source>
</reference>
<sequence>MTDWFLQELSVIPRGSWGDVARRFTMVRWGCMKHSSITQNPTHQAAAPHFFLPSRPHVPRAARRRATRRLPSCRRTCSDHCEEEIPFVINSSGLLVQTDEGAVIPVVDRIRRTQPPTVEVPVSL</sequence>
<evidence type="ECO:0000313" key="1">
    <source>
        <dbReference type="EMBL" id="KZV26845.1"/>
    </source>
</evidence>
<name>A0A2Z7AYB9_9LAMI</name>
<proteinExistence type="predicted"/>